<dbReference type="SMART" id="SM01217">
    <property type="entry name" value="Fn3_like"/>
    <property type="match status" value="1"/>
</dbReference>
<dbReference type="InterPro" id="IPR036881">
    <property type="entry name" value="Glyco_hydro_3_C_sf"/>
</dbReference>
<dbReference type="Gene3D" id="3.20.20.300">
    <property type="entry name" value="Glycoside hydrolase, family 3, N-terminal domain"/>
    <property type="match status" value="1"/>
</dbReference>
<organism evidence="8 9">
    <name type="scientific">Kluyveromyces marxianus</name>
    <name type="common">Yeast</name>
    <name type="synonym">Candida kefyr</name>
    <dbReference type="NCBI Taxonomy" id="4911"/>
    <lineage>
        <taxon>Eukaryota</taxon>
        <taxon>Fungi</taxon>
        <taxon>Dikarya</taxon>
        <taxon>Ascomycota</taxon>
        <taxon>Saccharomycotina</taxon>
        <taxon>Saccharomycetes</taxon>
        <taxon>Saccharomycetales</taxon>
        <taxon>Saccharomycetaceae</taxon>
        <taxon>Kluyveromyces</taxon>
    </lineage>
</organism>
<dbReference type="InterPro" id="IPR013783">
    <property type="entry name" value="Ig-like_fold"/>
</dbReference>
<reference evidence="8 9" key="1">
    <citation type="submission" date="2016-03" db="EMBL/GenBank/DDBJ databases">
        <title>How can Kluyveromyces marxianus grow so fast - potential evolutionary course in Saccharomyces Complex revealed by comparative genomics.</title>
        <authorList>
            <person name="Mo W."/>
            <person name="Lu W."/>
            <person name="Yang X."/>
            <person name="Qi J."/>
            <person name="Lv H."/>
        </authorList>
    </citation>
    <scope>NUCLEOTIDE SEQUENCE [LARGE SCALE GENOMIC DNA]</scope>
    <source>
        <strain evidence="8 9">FIM1</strain>
    </source>
</reference>
<keyword evidence="4 6" id="KW-0378">Hydrolase</keyword>
<feature type="domain" description="PA14" evidence="7">
    <location>
        <begin position="408"/>
        <end position="568"/>
    </location>
</feature>
<evidence type="ECO:0000256" key="2">
    <source>
        <dbReference type="ARBA" id="ARBA00005336"/>
    </source>
</evidence>
<protein>
    <recommendedName>
        <fullName evidence="3 6">beta-glucosidase</fullName>
        <ecNumber evidence="3 6">3.2.1.21</ecNumber>
    </recommendedName>
</protein>
<dbReference type="PANTHER" id="PTHR42715">
    <property type="entry name" value="BETA-GLUCOSIDASE"/>
    <property type="match status" value="1"/>
</dbReference>
<comment type="similarity">
    <text evidence="2 6">Belongs to the glycosyl hydrolase 3 family.</text>
</comment>
<dbReference type="EMBL" id="CP015056">
    <property type="protein sequence ID" value="QGN15027.1"/>
    <property type="molecule type" value="Genomic_DNA"/>
</dbReference>
<evidence type="ECO:0000313" key="8">
    <source>
        <dbReference type="EMBL" id="QGN15027.1"/>
    </source>
</evidence>
<dbReference type="Pfam" id="PF01915">
    <property type="entry name" value="Glyco_hydro_3_C"/>
    <property type="match status" value="1"/>
</dbReference>
<dbReference type="EC" id="3.2.1.21" evidence="3 6"/>
<dbReference type="InterPro" id="IPR026891">
    <property type="entry name" value="Fn3-like"/>
</dbReference>
<dbReference type="PRINTS" id="PR00133">
    <property type="entry name" value="GLHYDRLASE3"/>
</dbReference>
<evidence type="ECO:0000256" key="4">
    <source>
        <dbReference type="ARBA" id="ARBA00022801"/>
    </source>
</evidence>
<accession>A0ABX6ETF6</accession>
<dbReference type="SUPFAM" id="SSF56988">
    <property type="entry name" value="Anthrax protective antigen"/>
    <property type="match status" value="1"/>
</dbReference>
<dbReference type="SUPFAM" id="SSF51445">
    <property type="entry name" value="(Trans)glycosidases"/>
    <property type="match status" value="1"/>
</dbReference>
<dbReference type="PROSITE" id="PS51820">
    <property type="entry name" value="PA14"/>
    <property type="match status" value="1"/>
</dbReference>
<dbReference type="InterPro" id="IPR050288">
    <property type="entry name" value="Cellulose_deg_GH3"/>
</dbReference>
<dbReference type="SUPFAM" id="SSF52279">
    <property type="entry name" value="Beta-D-glucan exohydrolase, C-terminal domain"/>
    <property type="match status" value="1"/>
</dbReference>
<proteinExistence type="inferred from homology"/>
<dbReference type="InterPro" id="IPR036962">
    <property type="entry name" value="Glyco_hydro_3_N_sf"/>
</dbReference>
<dbReference type="InterPro" id="IPR002772">
    <property type="entry name" value="Glyco_hydro_3_C"/>
</dbReference>
<dbReference type="InterPro" id="IPR001764">
    <property type="entry name" value="Glyco_hydro_3_N"/>
</dbReference>
<dbReference type="Pfam" id="PF00933">
    <property type="entry name" value="Glyco_hydro_3"/>
    <property type="match status" value="1"/>
</dbReference>
<name>A0ABX6ETF6_KLUMA</name>
<keyword evidence="5 6" id="KW-0326">Glycosidase</keyword>
<gene>
    <name evidence="8" type="ORF">FIM1_1711</name>
</gene>
<dbReference type="Gene3D" id="2.60.120.260">
    <property type="entry name" value="Galactose-binding domain-like"/>
    <property type="match status" value="1"/>
</dbReference>
<evidence type="ECO:0000313" key="9">
    <source>
        <dbReference type="Proteomes" id="UP000422736"/>
    </source>
</evidence>
<dbReference type="Pfam" id="PF14310">
    <property type="entry name" value="Fn3-like"/>
    <property type="match status" value="1"/>
</dbReference>
<comment type="catalytic activity">
    <reaction evidence="1 6">
        <text>Hydrolysis of terminal, non-reducing beta-D-glucosyl residues with release of beta-D-glucose.</text>
        <dbReference type="EC" id="3.2.1.21"/>
    </reaction>
</comment>
<keyword evidence="9" id="KW-1185">Reference proteome</keyword>
<dbReference type="SMART" id="SM00758">
    <property type="entry name" value="PA14"/>
    <property type="match status" value="1"/>
</dbReference>
<dbReference type="InterPro" id="IPR037524">
    <property type="entry name" value="PA14/GLEYA"/>
</dbReference>
<dbReference type="PROSITE" id="PS00775">
    <property type="entry name" value="GLYCOSYL_HYDROL_F3"/>
    <property type="match status" value="1"/>
</dbReference>
<dbReference type="InterPro" id="IPR019800">
    <property type="entry name" value="Glyco_hydro_3_AS"/>
</dbReference>
<keyword evidence="6" id="KW-0624">Polysaccharide degradation</keyword>
<dbReference type="Pfam" id="PF07691">
    <property type="entry name" value="PA14"/>
    <property type="match status" value="1"/>
</dbReference>
<keyword evidence="6" id="KW-0119">Carbohydrate metabolism</keyword>
<comment type="pathway">
    <text evidence="6">Glycan metabolism; cellulose degradation.</text>
</comment>
<sequence length="845" mass="93703">MSKFDVEQLLSELNQDEKISLLSAVDFWHTKKIERLGIPAVRVSDGPNGIRGTKFFDGVPSGCFPNGTGLASTFDRDLLETAGKLMAKESIAKNAAVILGPTTNMQRGPLGGRGFESFSEDPYLAGMATSSVVKGMQGEGIAATVKHFVCNDLEDQRFSSNSIVSERALREIYLEPFRLAVKHANPVCIMTAYNKVNGEHCSQSKKLLIDILRDEWKWDGMLMSDWFGTYTTAAAIKNGLDIEFPGPTRWRTRALVSHSLNSREQITTEDVDDRVRQVLKMVKFVVDNLEKTGIVENGPESTSNNTKETSDLLRKIAADSIVLLKNKNNILPLKKEDNIIVIGPNAKAKTSSGGGSASMNSYYVVSPYEGIVNKLGKEVDYTVGAYSHKSIGGLAESSLIDAAKPADAENSGLIAKFYSNPVEERSDDEEPFHVTKVNRSNVHLFDFKHEKVDPKNPYFFVTLTGQYVPQEDGDYIFSLQVYGSGLFYLNDELIIDQKHNQERGSFCFGAGTKERTKKLTLKKGQVYNVRVEYGSGPTSGLVGEFGAGGFQAGVIKAIDDDEEIRNAAELAAKHDKAVLIIGLNGEWETEGYDRENMDLPKRTNELVRAVLKANPNTVIVNQSGTPVEFPWLEEANALVQAWYGGNELGNAIADVLYGDVVPNGKLSLSWPFKLQDNPAFLNFKTEFGRVIYGEDIFVGYRYYEKLQRKVAFPFGYGLSYTTFELDISDFKVTDDKIAISVDVKNTGDKFAGSEVVQVYFSALNSKVSRPVKELKGFEKVHLEPGEKKTVNIDLELKDAISYFNEELGKWHVEAGEYLVSVGTSSDDILSVKEFKVEKELYWKGL</sequence>
<dbReference type="Gene3D" id="3.40.50.1700">
    <property type="entry name" value="Glycoside hydrolase family 3 C-terminal domain"/>
    <property type="match status" value="1"/>
</dbReference>
<dbReference type="PANTHER" id="PTHR42715:SF27">
    <property type="entry name" value="BETA-GLUCOSIDASE-RELATED"/>
    <property type="match status" value="1"/>
</dbReference>
<evidence type="ECO:0000259" key="7">
    <source>
        <dbReference type="PROSITE" id="PS51820"/>
    </source>
</evidence>
<evidence type="ECO:0000256" key="6">
    <source>
        <dbReference type="RuleBase" id="RU361161"/>
    </source>
</evidence>
<evidence type="ECO:0000256" key="3">
    <source>
        <dbReference type="ARBA" id="ARBA00012744"/>
    </source>
</evidence>
<dbReference type="InterPro" id="IPR017853">
    <property type="entry name" value="GH"/>
</dbReference>
<dbReference type="Proteomes" id="UP000422736">
    <property type="component" value="Chromosome 3"/>
</dbReference>
<dbReference type="Gene3D" id="2.60.40.10">
    <property type="entry name" value="Immunoglobulins"/>
    <property type="match status" value="1"/>
</dbReference>
<evidence type="ECO:0000256" key="5">
    <source>
        <dbReference type="ARBA" id="ARBA00023295"/>
    </source>
</evidence>
<dbReference type="InterPro" id="IPR011658">
    <property type="entry name" value="PA14_dom"/>
</dbReference>
<evidence type="ECO:0000256" key="1">
    <source>
        <dbReference type="ARBA" id="ARBA00000448"/>
    </source>
</evidence>